<gene>
    <name evidence="1" type="ORF">LIER_08398</name>
</gene>
<protein>
    <submittedName>
        <fullName evidence="1">Uncharacterized protein</fullName>
    </submittedName>
</protein>
<name>A0AAV3PDS3_LITER</name>
<evidence type="ECO:0000313" key="2">
    <source>
        <dbReference type="Proteomes" id="UP001454036"/>
    </source>
</evidence>
<dbReference type="Proteomes" id="UP001454036">
    <property type="component" value="Unassembled WGS sequence"/>
</dbReference>
<keyword evidence="2" id="KW-1185">Reference proteome</keyword>
<proteinExistence type="predicted"/>
<accession>A0AAV3PDS3</accession>
<reference evidence="1 2" key="1">
    <citation type="submission" date="2024-01" db="EMBL/GenBank/DDBJ databases">
        <title>The complete chloroplast genome sequence of Lithospermum erythrorhizon: insights into the phylogenetic relationship among Boraginaceae species and the maternal lineages of purple gromwells.</title>
        <authorList>
            <person name="Okada T."/>
            <person name="Watanabe K."/>
        </authorList>
    </citation>
    <scope>NUCLEOTIDE SEQUENCE [LARGE SCALE GENOMIC DNA]</scope>
</reference>
<dbReference type="EMBL" id="BAABME010001355">
    <property type="protein sequence ID" value="GAA0149147.1"/>
    <property type="molecule type" value="Genomic_DNA"/>
</dbReference>
<organism evidence="1 2">
    <name type="scientific">Lithospermum erythrorhizon</name>
    <name type="common">Purple gromwell</name>
    <name type="synonym">Lithospermum officinale var. erythrorhizon</name>
    <dbReference type="NCBI Taxonomy" id="34254"/>
    <lineage>
        <taxon>Eukaryota</taxon>
        <taxon>Viridiplantae</taxon>
        <taxon>Streptophyta</taxon>
        <taxon>Embryophyta</taxon>
        <taxon>Tracheophyta</taxon>
        <taxon>Spermatophyta</taxon>
        <taxon>Magnoliopsida</taxon>
        <taxon>eudicotyledons</taxon>
        <taxon>Gunneridae</taxon>
        <taxon>Pentapetalae</taxon>
        <taxon>asterids</taxon>
        <taxon>lamiids</taxon>
        <taxon>Boraginales</taxon>
        <taxon>Boraginaceae</taxon>
        <taxon>Boraginoideae</taxon>
        <taxon>Lithospermeae</taxon>
        <taxon>Lithospermum</taxon>
    </lineage>
</organism>
<evidence type="ECO:0000313" key="1">
    <source>
        <dbReference type="EMBL" id="GAA0149147.1"/>
    </source>
</evidence>
<dbReference type="AlphaFoldDB" id="A0AAV3PDS3"/>
<comment type="caution">
    <text evidence="1">The sequence shown here is derived from an EMBL/GenBank/DDBJ whole genome shotgun (WGS) entry which is preliminary data.</text>
</comment>
<sequence length="109" mass="12474">MLSIWAPILFLGNRKSNARWLDLQLNLNIKLSQIALLKSLGLFLFLASYTFRHPNPLFCGVITWVQFISTKDQIADVLTKPLPTARFVFFRSKLRLCSRKPFTCEGSIG</sequence>